<dbReference type="InterPro" id="IPR000847">
    <property type="entry name" value="LysR_HTH_N"/>
</dbReference>
<dbReference type="PANTHER" id="PTHR30126:SF77">
    <property type="entry name" value="TRANSCRIPTIONAL REGULATORY PROTEIN"/>
    <property type="match status" value="1"/>
</dbReference>
<feature type="domain" description="HTH lysR-type" evidence="5">
    <location>
        <begin position="7"/>
        <end position="64"/>
    </location>
</feature>
<keyword evidence="4" id="KW-0804">Transcription</keyword>
<evidence type="ECO:0000256" key="3">
    <source>
        <dbReference type="ARBA" id="ARBA00023125"/>
    </source>
</evidence>
<name>A0A1N7J1R3_9GAMM</name>
<dbReference type="Gene3D" id="1.10.10.10">
    <property type="entry name" value="Winged helix-like DNA-binding domain superfamily/Winged helix DNA-binding domain"/>
    <property type="match status" value="1"/>
</dbReference>
<evidence type="ECO:0000256" key="1">
    <source>
        <dbReference type="ARBA" id="ARBA00009437"/>
    </source>
</evidence>
<comment type="similarity">
    <text evidence="1">Belongs to the LysR transcriptional regulatory family.</text>
</comment>
<keyword evidence="3" id="KW-0238">DNA-binding</keyword>
<protein>
    <submittedName>
        <fullName evidence="6">Transcriptional regulator, LysR family</fullName>
    </submittedName>
</protein>
<dbReference type="CDD" id="cd05466">
    <property type="entry name" value="PBP2_LTTR_substrate"/>
    <property type="match status" value="1"/>
</dbReference>
<organism evidence="6 7">
    <name type="scientific">Neptunomonas antarctica</name>
    <dbReference type="NCBI Taxonomy" id="619304"/>
    <lineage>
        <taxon>Bacteria</taxon>
        <taxon>Pseudomonadati</taxon>
        <taxon>Pseudomonadota</taxon>
        <taxon>Gammaproteobacteria</taxon>
        <taxon>Oceanospirillales</taxon>
        <taxon>Oceanospirillaceae</taxon>
        <taxon>Neptunomonas</taxon>
    </lineage>
</organism>
<dbReference type="FunFam" id="1.10.10.10:FF:000001">
    <property type="entry name" value="LysR family transcriptional regulator"/>
    <property type="match status" value="1"/>
</dbReference>
<dbReference type="PROSITE" id="PS50931">
    <property type="entry name" value="HTH_LYSR"/>
    <property type="match status" value="1"/>
</dbReference>
<dbReference type="RefSeq" id="WP_238377173.1">
    <property type="nucleotide sequence ID" value="NZ_FTOE01000001.1"/>
</dbReference>
<dbReference type="PANTHER" id="PTHR30126">
    <property type="entry name" value="HTH-TYPE TRANSCRIPTIONAL REGULATOR"/>
    <property type="match status" value="1"/>
</dbReference>
<accession>A0A1N7J1R3</accession>
<dbReference type="InterPro" id="IPR005119">
    <property type="entry name" value="LysR_subst-bd"/>
</dbReference>
<dbReference type="AlphaFoldDB" id="A0A1N7J1R3"/>
<dbReference type="Gene3D" id="3.40.190.290">
    <property type="match status" value="1"/>
</dbReference>
<dbReference type="Pfam" id="PF00126">
    <property type="entry name" value="HTH_1"/>
    <property type="match status" value="1"/>
</dbReference>
<proteinExistence type="inferred from homology"/>
<dbReference type="Pfam" id="PF03466">
    <property type="entry name" value="LysR_substrate"/>
    <property type="match status" value="1"/>
</dbReference>
<dbReference type="InterPro" id="IPR036388">
    <property type="entry name" value="WH-like_DNA-bd_sf"/>
</dbReference>
<sequence length="303" mass="33894">MAFSNAMRLRNLATFIQVARLGSFHAASQQLHASQPAISARIVALEEELGVKLFMRDKSGTRITAWGSQLLPYAEKLLAISQEMKAQVRQDKPQKGTMRIGIADTLAHLWLSSLLKHWQEQHPLISFELTSDVTPTLMLQLQNHQIDFALMVAEQSIPPTLVVDPLCSYPQCWVATPESALSRETLCSLEDLAKTPILSFPRDSRPWHYLQQLFSPLNEPPVIHTCSSVANLLNLIKQGIGIALLPTPLVEQSLKTGELIRLKTDAEPPELAFCYSWRLDDDRLLPRLLADSSRAIMQFPVSG</sequence>
<evidence type="ECO:0000256" key="4">
    <source>
        <dbReference type="ARBA" id="ARBA00023163"/>
    </source>
</evidence>
<dbReference type="STRING" id="619304.SAMN05421760_101485"/>
<evidence type="ECO:0000313" key="6">
    <source>
        <dbReference type="EMBL" id="SIS43318.1"/>
    </source>
</evidence>
<gene>
    <name evidence="6" type="ORF">SAMN05421760_101485</name>
</gene>
<dbReference type="PRINTS" id="PR00039">
    <property type="entry name" value="HTHLYSR"/>
</dbReference>
<dbReference type="EMBL" id="FTOE01000001">
    <property type="protein sequence ID" value="SIS43318.1"/>
    <property type="molecule type" value="Genomic_DNA"/>
</dbReference>
<dbReference type="SUPFAM" id="SSF46785">
    <property type="entry name" value="Winged helix' DNA-binding domain"/>
    <property type="match status" value="1"/>
</dbReference>
<dbReference type="InterPro" id="IPR036390">
    <property type="entry name" value="WH_DNA-bd_sf"/>
</dbReference>
<keyword evidence="2" id="KW-0805">Transcription regulation</keyword>
<evidence type="ECO:0000313" key="7">
    <source>
        <dbReference type="Proteomes" id="UP000185999"/>
    </source>
</evidence>
<dbReference type="SUPFAM" id="SSF53850">
    <property type="entry name" value="Periplasmic binding protein-like II"/>
    <property type="match status" value="1"/>
</dbReference>
<dbReference type="Proteomes" id="UP000185999">
    <property type="component" value="Unassembled WGS sequence"/>
</dbReference>
<evidence type="ECO:0000256" key="2">
    <source>
        <dbReference type="ARBA" id="ARBA00023015"/>
    </source>
</evidence>
<dbReference type="GO" id="GO:0000976">
    <property type="term" value="F:transcription cis-regulatory region binding"/>
    <property type="evidence" value="ECO:0007669"/>
    <property type="project" value="TreeGrafter"/>
</dbReference>
<evidence type="ECO:0000259" key="5">
    <source>
        <dbReference type="PROSITE" id="PS50931"/>
    </source>
</evidence>
<keyword evidence="7" id="KW-1185">Reference proteome</keyword>
<dbReference type="GO" id="GO:0003700">
    <property type="term" value="F:DNA-binding transcription factor activity"/>
    <property type="evidence" value="ECO:0007669"/>
    <property type="project" value="InterPro"/>
</dbReference>
<reference evidence="7" key="1">
    <citation type="submission" date="2017-01" db="EMBL/GenBank/DDBJ databases">
        <authorList>
            <person name="Varghese N."/>
            <person name="Submissions S."/>
        </authorList>
    </citation>
    <scope>NUCLEOTIDE SEQUENCE [LARGE SCALE GENOMIC DNA]</scope>
    <source>
        <strain evidence="7">DSM 22306</strain>
    </source>
</reference>